<gene>
    <name evidence="1" type="ordered locus">Kfla_4127</name>
</gene>
<organism evidence="1 2">
    <name type="scientific">Kribbella flavida (strain DSM 17836 / JCM 10339 / NBRC 14399)</name>
    <dbReference type="NCBI Taxonomy" id="479435"/>
    <lineage>
        <taxon>Bacteria</taxon>
        <taxon>Bacillati</taxon>
        <taxon>Actinomycetota</taxon>
        <taxon>Actinomycetes</taxon>
        <taxon>Propionibacteriales</taxon>
        <taxon>Kribbellaceae</taxon>
        <taxon>Kribbella</taxon>
    </lineage>
</organism>
<sequence length="225" mass="24475">MLQHSNEAPLSMVAVRPYSGPVTVGPDSVTEPPPESPHVGCRPVDLAPHRNNVGSTPASGTRNGAFNIWGNSFPAEELPPPGLCAVDQVVYDFPPTEPGTADNVRAAGQFVEVPAGRYDWLYVLGAAERRVEDELAFHFADGAVDFEQLRLSDFWAAPAWFGETQVRATRSMHYPFHVQAGVPAMLWSQRVPVTRRSVLSAVRLPRNPAVHLFAATLVLSGGEQR</sequence>
<keyword evidence="2" id="KW-1185">Reference proteome</keyword>
<proteinExistence type="predicted"/>
<dbReference type="HOGENOM" id="CLU_120363_0_0_11"/>
<dbReference type="eggNOG" id="COG1470">
    <property type="taxonomic scope" value="Bacteria"/>
</dbReference>
<name>D2PSN6_KRIFD</name>
<dbReference type="EMBL" id="CP001736">
    <property type="protein sequence ID" value="ADB33174.1"/>
    <property type="molecule type" value="Genomic_DNA"/>
</dbReference>
<dbReference type="KEGG" id="kfl:Kfla_4127"/>
<evidence type="ECO:0000313" key="1">
    <source>
        <dbReference type="EMBL" id="ADB33174.1"/>
    </source>
</evidence>
<dbReference type="Proteomes" id="UP000007967">
    <property type="component" value="Chromosome"/>
</dbReference>
<dbReference type="AlphaFoldDB" id="D2PSN6"/>
<dbReference type="STRING" id="479435.Kfla_4127"/>
<protein>
    <submittedName>
        <fullName evidence="1">Uncharacterized protein</fullName>
    </submittedName>
</protein>
<reference evidence="1 2" key="2">
    <citation type="journal article" date="2010" name="Stand. Genomic Sci.">
        <title>Complete genome sequence of Kribbella flavida type strain (IFO 14399).</title>
        <authorList>
            <person name="Pukall R."/>
            <person name="Lapidus A."/>
            <person name="Glavina Del Rio T."/>
            <person name="Copeland A."/>
            <person name="Tice H."/>
            <person name="Cheng J.-F."/>
            <person name="Lucas S."/>
            <person name="Chen F."/>
            <person name="Nolan M."/>
            <person name="LaButti K."/>
            <person name="Pati A."/>
            <person name="Ivanova N."/>
            <person name="Mavrommatis K."/>
            <person name="Mikhailova N."/>
            <person name="Pitluck S."/>
            <person name="Bruce D."/>
            <person name="Goodwin L."/>
            <person name="Land M."/>
            <person name="Hauser L."/>
            <person name="Chang Y.-J."/>
            <person name="Jeffries C.D."/>
            <person name="Chen A."/>
            <person name="Palaniappan K."/>
            <person name="Chain P."/>
            <person name="Rohde M."/>
            <person name="Goeker M."/>
            <person name="Bristow J."/>
            <person name="Eisen J.A."/>
            <person name="Markowitz V."/>
            <person name="Hugenholtz P."/>
            <person name="Kyrpides N.C."/>
            <person name="Klenk H.-P."/>
            <person name="Brettin T."/>
        </authorList>
    </citation>
    <scope>NUCLEOTIDE SEQUENCE [LARGE SCALE GENOMIC DNA]</scope>
    <source>
        <strain evidence="2">DSM 17836 / JCM 10339 / NBRC 14399</strain>
    </source>
</reference>
<reference evidence="2" key="1">
    <citation type="submission" date="2009-09" db="EMBL/GenBank/DDBJ databases">
        <title>The complete genome of Kribbella flavida DSM 17836.</title>
        <authorList>
            <consortium name="US DOE Joint Genome Institute (JGI-PGF)"/>
            <person name="Lucas S."/>
            <person name="Copeland A."/>
            <person name="Lapidus A."/>
            <person name="Glavina del Rio T."/>
            <person name="Dalin E."/>
            <person name="Tice H."/>
            <person name="Bruce D."/>
            <person name="Goodwin L."/>
            <person name="Pitluck S."/>
            <person name="Kyrpides N."/>
            <person name="Mavromatis K."/>
            <person name="Ivanova N."/>
            <person name="Saunders E."/>
            <person name="Brettin T."/>
            <person name="Detter J.C."/>
            <person name="Han C."/>
            <person name="Larimer F."/>
            <person name="Land M."/>
            <person name="Hauser L."/>
            <person name="Markowitz V."/>
            <person name="Cheng J.-F."/>
            <person name="Hugenholtz P."/>
            <person name="Woyke T."/>
            <person name="Wu D."/>
            <person name="Pukall R."/>
            <person name="Klenk H.-P."/>
            <person name="Eisen J.A."/>
        </authorList>
    </citation>
    <scope>NUCLEOTIDE SEQUENCE [LARGE SCALE GENOMIC DNA]</scope>
    <source>
        <strain evidence="2">DSM 17836 / JCM 10339 / NBRC 14399</strain>
    </source>
</reference>
<evidence type="ECO:0000313" key="2">
    <source>
        <dbReference type="Proteomes" id="UP000007967"/>
    </source>
</evidence>
<dbReference type="RefSeq" id="WP_012921728.1">
    <property type="nucleotide sequence ID" value="NC_013729.1"/>
</dbReference>
<accession>D2PSN6</accession>